<dbReference type="Pfam" id="PF06985">
    <property type="entry name" value="HET"/>
    <property type="match status" value="1"/>
</dbReference>
<dbReference type="PANTHER" id="PTHR24148">
    <property type="entry name" value="ANKYRIN REPEAT DOMAIN-CONTAINING PROTEIN 39 HOMOLOG-RELATED"/>
    <property type="match status" value="1"/>
</dbReference>
<evidence type="ECO:0000313" key="3">
    <source>
        <dbReference type="EMBL" id="KAG4416659.1"/>
    </source>
</evidence>
<keyword evidence="4" id="KW-1185">Reference proteome</keyword>
<feature type="domain" description="Heterokaryon incompatibility" evidence="2">
    <location>
        <begin position="88"/>
        <end position="253"/>
    </location>
</feature>
<comment type="caution">
    <text evidence="3">The sequence shown here is derived from an EMBL/GenBank/DDBJ whole genome shotgun (WGS) entry which is preliminary data.</text>
</comment>
<evidence type="ECO:0000256" key="1">
    <source>
        <dbReference type="SAM" id="MobiDB-lite"/>
    </source>
</evidence>
<evidence type="ECO:0000313" key="4">
    <source>
        <dbReference type="Proteomes" id="UP000664132"/>
    </source>
</evidence>
<dbReference type="InterPro" id="IPR010730">
    <property type="entry name" value="HET"/>
</dbReference>
<feature type="region of interest" description="Disordered" evidence="1">
    <location>
        <begin position="407"/>
        <end position="426"/>
    </location>
</feature>
<gene>
    <name evidence="3" type="ORF">IFR04_010177</name>
</gene>
<dbReference type="EMBL" id="JAFJYH010000178">
    <property type="protein sequence ID" value="KAG4416659.1"/>
    <property type="molecule type" value="Genomic_DNA"/>
</dbReference>
<evidence type="ECO:0000259" key="2">
    <source>
        <dbReference type="Pfam" id="PF06985"/>
    </source>
</evidence>
<dbReference type="PANTHER" id="PTHR24148:SF64">
    <property type="entry name" value="HETEROKARYON INCOMPATIBILITY DOMAIN-CONTAINING PROTEIN"/>
    <property type="match status" value="1"/>
</dbReference>
<dbReference type="Proteomes" id="UP000664132">
    <property type="component" value="Unassembled WGS sequence"/>
</dbReference>
<dbReference type="OrthoDB" id="2157530at2759"/>
<dbReference type="InterPro" id="IPR052895">
    <property type="entry name" value="HetReg/Transcr_Mod"/>
</dbReference>
<sequence>MKYLSSVDVRSSKMPNAFGDQIFQQHDEHEFCLGQLDSKPSSPKTVFKYESLHHANSIRLLELGPARDHAEALRGRLFEQTDFESAGYEALSYVWGIDGPKDRLELGESTMQISTALHLALQSLRQPSSPRILWVDAICINQEDDKEKMDQICRMGSIYKSAERVLIWLGEATPNTAQAFEFIDHFSRRYGHTDEQSPPLMSCFGSFGNRSIEHVLPSYVEKEGPMICKMAESSQLEDILGRPWFTRLWIVQELLLSKSAVLICGAHRLNWTQFSYMLIVLHVVMDRNVVNNTLLECLGPAWNLIQIQEQHRFSRMMFSTTMMLRAPITFLAFMNKQKCQEEKDRVFGILGLDDLQFNAIGLDSSLLKMAMTTEEAYTLLSVLFLARGSNRVSSIINFSGFSRHNRVGKTPDDEDSTSPDQKSTLPSWALDISSPKTFQRFPWTSGKFNAGGDWNVGYNLQSARPSPGLDFFCGLWIWLQYQVGASLHIAKKLEGRSTEEATGSDIVTYDSIDAGTLRRFARTLLADGVALAPELDILEIADEPARMDSNQLQSLWGLFEIHFLAEGGELRSRYEKISELPFSELVQGKSILVGAAKPVTDAELVENLSDDAAQAWNVYVAIRSIFEDGVFAVLKDGKFAIVPSVVKGGNGGGEICCVPGLPMPQVFRATRKAKEVEGGQTNTCQLVGPAYVENLMDGEGIVYTDIGDGLVTFPAAIVV</sequence>
<accession>A0A8H7T7U4</accession>
<protein>
    <recommendedName>
        <fullName evidence="2">Heterokaryon incompatibility domain-containing protein</fullName>
    </recommendedName>
</protein>
<name>A0A8H7T7U4_9HELO</name>
<reference evidence="3" key="1">
    <citation type="submission" date="2021-02" db="EMBL/GenBank/DDBJ databases">
        <title>Genome sequence Cadophora malorum strain M34.</title>
        <authorList>
            <person name="Stefanovic E."/>
            <person name="Vu D."/>
            <person name="Scully C."/>
            <person name="Dijksterhuis J."/>
            <person name="Roader J."/>
            <person name="Houbraken J."/>
        </authorList>
    </citation>
    <scope>NUCLEOTIDE SEQUENCE</scope>
    <source>
        <strain evidence="3">M34</strain>
    </source>
</reference>
<proteinExistence type="predicted"/>
<dbReference type="AlphaFoldDB" id="A0A8H7T7U4"/>
<organism evidence="3 4">
    <name type="scientific">Cadophora malorum</name>
    <dbReference type="NCBI Taxonomy" id="108018"/>
    <lineage>
        <taxon>Eukaryota</taxon>
        <taxon>Fungi</taxon>
        <taxon>Dikarya</taxon>
        <taxon>Ascomycota</taxon>
        <taxon>Pezizomycotina</taxon>
        <taxon>Leotiomycetes</taxon>
        <taxon>Helotiales</taxon>
        <taxon>Ploettnerulaceae</taxon>
        <taxon>Cadophora</taxon>
    </lineage>
</organism>